<dbReference type="InterPro" id="IPR013760">
    <property type="entry name" value="Topo_IIA-like_dom_sf"/>
</dbReference>
<dbReference type="SUPFAM" id="SSF56719">
    <property type="entry name" value="Type II DNA topoisomerase"/>
    <property type="match status" value="1"/>
</dbReference>
<dbReference type="Proteomes" id="UP000092716">
    <property type="component" value="Chromosome 14"/>
</dbReference>
<keyword evidence="11" id="KW-1185">Reference proteome</keyword>
<evidence type="ECO:0000256" key="6">
    <source>
        <dbReference type="PROSITE-ProRule" id="PRU01384"/>
    </source>
</evidence>
<dbReference type="PANTHER" id="PTHR43493:SF5">
    <property type="entry name" value="DNA GYRASE SUBUNIT A, CHLOROPLASTIC_MITOCHONDRIAL"/>
    <property type="match status" value="1"/>
</dbReference>
<evidence type="ECO:0000256" key="8">
    <source>
        <dbReference type="SAM" id="MobiDB-lite"/>
    </source>
</evidence>
<sequence>MWFICPLFFALIVDLLLPLRNLNFLFVRSEKREKLLPYQCPPPKSSAPLFVHNAHVGLRKGRSAFAGNRKSSRGQNGDAKNGGTFLRPSLLLAKKGSAEGKPDRENVVSGEEATSTVGNDPSEEPPNRMTKTKKSNPPGGGAKTIGISDAVDESIKRIKGEYYDVEICELLSKNFLSYANFLILNRCLCDYRDGLKTVQRRIIWSMYEINKGAEKSSYKKCARIVGEVIGKYHPHGDKSVYDALVRLAQKHHNSNLLINGYGNFGSVEYNAAAMRYTEAKVSNFCYDILLDEINDENIDYVRNFDGNEVEPKVLCSKVPLLLINGCSGIAVSILSNIPCHNLVDVVNCTISFLLDPNVREDDLAAIIKGPDFSTGGIIISKPHELQNVYHTGKGNIEIRSNVFLEYMKNDKVHVTHVNDLPNLDAEDIDTKGSKKLVIKNLPPNVKPNELIENMINILNEKKNEHENILQKIRDESEKEDMRIVLELRKNSQVEQINDFVSFIFKYTQMQVTYHCNFVCIGHQNSYTQFSLKSFLQLWCENRIKFIKKNLTIKNQNLQKELHIIDLYILIQKKILEIISFLQKNQNIEEIKNFFKKNFQLNDYQIQHILSMKIQKLVNIKNVDFGTHKERILTRMQENRDLISNVDKIKRLIIEQLVYIKNKYGTSSSAGRFAPPQNVKYKYVYINPPERNNHFKEQFVLAASPQRDGPLGLREDVEDSKEESENLQNDPHPEEAQQNAMTDPALPKRSNKRAAKKIDLPTQYRHTYIDSIHTDVKNVYNNDHVLVLITYGGYVKKIKITEKLKNHQNNIMKLSNVKYILKENEEKRLKGGSVPDEATNGAVNGEDTSNAKSSTTNPTNCYKVKKSILCRNKDKLLLTDSQNKAYILNVCDLQTSSYDSKGTPINQVIHCSKSITGMTKFEENKKYLIVCSENGKMKVINNDVFLKKKKKGIRLFKNKKDIHFSYCNFSDNCIVGTASGHIIQFPLSNFKISKKNSLGNKCINLGKNDKVVDLLAYENDEKSVKNFQIIFLSKGGHGKMINLEELKVQKKKGKGYKIMKFKRAKRGAALQGEQAEVEKEEETGNEKDVEEKSEAPSPQMTKSHADQTSAHTTSTDEFLGFKLYDMTKKNDNDFLIMITDHAVLIRKNITLLKKKNRKHSSQIYAKLSKLNRLVYFDIM</sequence>
<dbReference type="Pfam" id="PF03989">
    <property type="entry name" value="DNA_gyraseA_C"/>
    <property type="match status" value="3"/>
</dbReference>
<dbReference type="Gene3D" id="2.120.10.90">
    <property type="entry name" value="DNA gyrase/topoisomerase IV, subunit A, C-terminal"/>
    <property type="match status" value="1"/>
</dbReference>
<dbReference type="GO" id="GO:0003918">
    <property type="term" value="F:DNA topoisomerase type II (double strand cut, ATP-hydrolyzing) activity"/>
    <property type="evidence" value="ECO:0007669"/>
    <property type="project" value="UniProtKB-EC"/>
</dbReference>
<comment type="similarity">
    <text evidence="1">Belongs to the type II topoisomerase GyrA/ParC subunit family.</text>
</comment>
<keyword evidence="3 6" id="KW-0799">Topoisomerase</keyword>
<feature type="compositionally biased region" description="Polar residues" evidence="8">
    <location>
        <begin position="845"/>
        <end position="855"/>
    </location>
</feature>
<dbReference type="EC" id="5.6.2.2" evidence="2"/>
<dbReference type="Gene3D" id="3.30.1360.40">
    <property type="match status" value="1"/>
</dbReference>
<dbReference type="Gene3D" id="1.10.268.10">
    <property type="entry name" value="Topoisomerase, domain 3"/>
    <property type="match status" value="1"/>
</dbReference>
<dbReference type="AlphaFoldDB" id="A0A1B1E7A3"/>
<evidence type="ECO:0000313" key="11">
    <source>
        <dbReference type="Proteomes" id="UP000092716"/>
    </source>
</evidence>
<reference evidence="11" key="1">
    <citation type="submission" date="2016-06" db="EMBL/GenBank/DDBJ databases">
        <title>First high quality genome sequence of Plasmodium coatneyi using continuous long reads from single molecule, real-time sequencing.</title>
        <authorList>
            <person name="Chien J.-T."/>
            <person name="Pakala S.B."/>
            <person name="Geraldo J.A."/>
            <person name="Lapp S.A."/>
            <person name="Barnwell J.W."/>
            <person name="Kissinger J.C."/>
            <person name="Galinski M.R."/>
            <person name="Humphrey J.C."/>
        </authorList>
    </citation>
    <scope>NUCLEOTIDE SEQUENCE [LARGE SCALE GENOMIC DNA]</scope>
    <source>
        <strain evidence="11">Hackeri</strain>
    </source>
</reference>
<dbReference type="GO" id="GO:0003677">
    <property type="term" value="F:DNA binding"/>
    <property type="evidence" value="ECO:0007669"/>
    <property type="project" value="UniProtKB-UniRule"/>
</dbReference>
<dbReference type="GO" id="GO:0009330">
    <property type="term" value="C:DNA topoisomerase type II (double strand cut, ATP-hydrolyzing) complex"/>
    <property type="evidence" value="ECO:0007669"/>
    <property type="project" value="TreeGrafter"/>
</dbReference>
<dbReference type="OrthoDB" id="734at2759"/>
<organism evidence="10 11">
    <name type="scientific">Plasmodium coatneyi</name>
    <dbReference type="NCBI Taxonomy" id="208452"/>
    <lineage>
        <taxon>Eukaryota</taxon>
        <taxon>Sar</taxon>
        <taxon>Alveolata</taxon>
        <taxon>Apicomplexa</taxon>
        <taxon>Aconoidasida</taxon>
        <taxon>Haemosporida</taxon>
        <taxon>Plasmodiidae</taxon>
        <taxon>Plasmodium</taxon>
    </lineage>
</organism>
<feature type="active site" description="O-(5'-phospho-DNA)-tyrosine intermediate" evidence="6">
    <location>
        <position position="276"/>
    </location>
</feature>
<dbReference type="InterPro" id="IPR002205">
    <property type="entry name" value="Topo_IIA_dom_A"/>
</dbReference>
<dbReference type="RefSeq" id="XP_019917619.1">
    <property type="nucleotide sequence ID" value="XM_020062246.1"/>
</dbReference>
<feature type="compositionally biased region" description="Polar residues" evidence="8">
    <location>
        <begin position="1095"/>
        <end position="1110"/>
    </location>
</feature>
<dbReference type="Gene3D" id="3.90.199.10">
    <property type="entry name" value="Topoisomerase II, domain 5"/>
    <property type="match status" value="1"/>
</dbReference>
<accession>A0A1B1E7A3</accession>
<feature type="compositionally biased region" description="Basic and acidic residues" evidence="8">
    <location>
        <begin position="1081"/>
        <end position="1093"/>
    </location>
</feature>
<gene>
    <name evidence="10" type="ORF">PCOAH_00054660</name>
</gene>
<dbReference type="EMBL" id="CP016252">
    <property type="protein sequence ID" value="ANQ10924.1"/>
    <property type="molecule type" value="Genomic_DNA"/>
</dbReference>
<evidence type="ECO:0000259" key="9">
    <source>
        <dbReference type="PROSITE" id="PS52040"/>
    </source>
</evidence>
<dbReference type="SMART" id="SM00434">
    <property type="entry name" value="TOP4c"/>
    <property type="match status" value="1"/>
</dbReference>
<dbReference type="KEGG" id="pcot:PCOAH_00054660"/>
<feature type="region of interest" description="Disordered" evidence="8">
    <location>
        <begin position="828"/>
        <end position="855"/>
    </location>
</feature>
<protein>
    <recommendedName>
        <fullName evidence="2">DNA topoisomerase (ATP-hydrolyzing)</fullName>
        <ecNumber evidence="2">5.6.2.2</ecNumber>
    </recommendedName>
</protein>
<dbReference type="GO" id="GO:0005524">
    <property type="term" value="F:ATP binding"/>
    <property type="evidence" value="ECO:0007669"/>
    <property type="project" value="InterPro"/>
</dbReference>
<feature type="region of interest" description="Disordered" evidence="8">
    <location>
        <begin position="1068"/>
        <end position="1110"/>
    </location>
</feature>
<feature type="domain" description="Topo IIA-type catalytic" evidence="9">
    <location>
        <begin position="188"/>
        <end position="683"/>
    </location>
</feature>
<name>A0A1B1E7A3_9APIC</name>
<feature type="compositionally biased region" description="Basic and acidic residues" evidence="8">
    <location>
        <begin position="96"/>
        <end position="106"/>
    </location>
</feature>
<dbReference type="GeneID" id="30912200"/>
<evidence type="ECO:0000256" key="2">
    <source>
        <dbReference type="ARBA" id="ARBA00012895"/>
    </source>
</evidence>
<feature type="region of interest" description="Disordered" evidence="8">
    <location>
        <begin position="62"/>
        <end position="146"/>
    </location>
</feature>
<keyword evidence="7" id="KW-0175">Coiled coil</keyword>
<feature type="coiled-coil region" evidence="7">
    <location>
        <begin position="448"/>
        <end position="478"/>
    </location>
</feature>
<dbReference type="InterPro" id="IPR013758">
    <property type="entry name" value="Topo_IIA_A/C_ab"/>
</dbReference>
<evidence type="ECO:0000256" key="5">
    <source>
        <dbReference type="ARBA" id="ARBA00023235"/>
    </source>
</evidence>
<dbReference type="GO" id="GO:0006265">
    <property type="term" value="P:DNA topological change"/>
    <property type="evidence" value="ECO:0007669"/>
    <property type="project" value="UniProtKB-UniRule"/>
</dbReference>
<evidence type="ECO:0000256" key="3">
    <source>
        <dbReference type="ARBA" id="ARBA00023029"/>
    </source>
</evidence>
<comment type="catalytic activity">
    <reaction evidence="6">
        <text>ATP-dependent breakage, passage and rejoining of double-stranded DNA.</text>
        <dbReference type="EC" id="5.6.2.2"/>
    </reaction>
</comment>
<evidence type="ECO:0000256" key="4">
    <source>
        <dbReference type="ARBA" id="ARBA00023125"/>
    </source>
</evidence>
<evidence type="ECO:0000256" key="7">
    <source>
        <dbReference type="SAM" id="Coils"/>
    </source>
</evidence>
<dbReference type="PROSITE" id="PS52040">
    <property type="entry name" value="TOPO_IIA"/>
    <property type="match status" value="1"/>
</dbReference>
<dbReference type="InterPro" id="IPR050220">
    <property type="entry name" value="Type_II_DNA_Topoisomerases"/>
</dbReference>
<dbReference type="InterPro" id="IPR035516">
    <property type="entry name" value="Gyrase/topoIV_suA_C"/>
</dbReference>
<dbReference type="VEuPathDB" id="PlasmoDB:PCOAH_00054660"/>
<evidence type="ECO:0000313" key="10">
    <source>
        <dbReference type="EMBL" id="ANQ10924.1"/>
    </source>
</evidence>
<evidence type="ECO:0000256" key="1">
    <source>
        <dbReference type="ARBA" id="ARBA00008263"/>
    </source>
</evidence>
<keyword evidence="4 6" id="KW-0238">DNA-binding</keyword>
<dbReference type="SUPFAM" id="SSF101904">
    <property type="entry name" value="GyrA/ParC C-terminal domain-like"/>
    <property type="match status" value="1"/>
</dbReference>
<keyword evidence="5 6" id="KW-0413">Isomerase</keyword>
<dbReference type="InterPro" id="IPR006691">
    <property type="entry name" value="GyrA/parC_rep"/>
</dbReference>
<dbReference type="Pfam" id="PF00521">
    <property type="entry name" value="DNA_topoisoIV"/>
    <property type="match status" value="1"/>
</dbReference>
<dbReference type="InterPro" id="IPR013757">
    <property type="entry name" value="Topo_IIA_A_a_sf"/>
</dbReference>
<feature type="region of interest" description="Disordered" evidence="8">
    <location>
        <begin position="705"/>
        <end position="757"/>
    </location>
</feature>
<dbReference type="PANTHER" id="PTHR43493">
    <property type="entry name" value="DNA GYRASE/TOPOISOMERASE SUBUNIT A"/>
    <property type="match status" value="1"/>
</dbReference>
<proteinExistence type="inferred from homology"/>